<comment type="similarity">
    <text evidence="2 10">Belongs to the activator 1 large subunit family.</text>
</comment>
<dbReference type="CDD" id="cd18140">
    <property type="entry name" value="HLD_clamp_RFC"/>
    <property type="match status" value="1"/>
</dbReference>
<dbReference type="SUPFAM" id="SSF52540">
    <property type="entry name" value="P-loop containing nucleoside triphosphate hydrolases"/>
    <property type="match status" value="1"/>
</dbReference>
<feature type="compositionally biased region" description="Basic residues" evidence="11">
    <location>
        <begin position="1057"/>
        <end position="1068"/>
    </location>
</feature>
<dbReference type="GO" id="GO:0003677">
    <property type="term" value="F:DNA binding"/>
    <property type="evidence" value="ECO:0007669"/>
    <property type="project" value="UniProtKB-KW"/>
</dbReference>
<dbReference type="GO" id="GO:0016887">
    <property type="term" value="F:ATP hydrolysis activity"/>
    <property type="evidence" value="ECO:0007669"/>
    <property type="project" value="InterPro"/>
</dbReference>
<dbReference type="OrthoDB" id="446168at2759"/>
<dbReference type="GO" id="GO:0005634">
    <property type="term" value="C:nucleus"/>
    <property type="evidence" value="ECO:0007669"/>
    <property type="project" value="UniProtKB-SubCell"/>
</dbReference>
<keyword evidence="9 10" id="KW-0539">Nucleus</keyword>
<keyword evidence="6 10" id="KW-0547">Nucleotide-binding</keyword>
<evidence type="ECO:0000256" key="4">
    <source>
        <dbReference type="ARBA" id="ARBA00022553"/>
    </source>
</evidence>
<dbReference type="FunFam" id="3.40.50.300:FF:000395">
    <property type="entry name" value="Replication factor C subunit 1"/>
    <property type="match status" value="1"/>
</dbReference>
<dbReference type="PIRSF" id="PIRSF036578">
    <property type="entry name" value="RFC1"/>
    <property type="match status" value="1"/>
</dbReference>
<dbReference type="PROSITE" id="PS50172">
    <property type="entry name" value="BRCT"/>
    <property type="match status" value="1"/>
</dbReference>
<dbReference type="Pfam" id="PF08519">
    <property type="entry name" value="RFC1"/>
    <property type="match status" value="1"/>
</dbReference>
<dbReference type="InterPro" id="IPR001357">
    <property type="entry name" value="BRCT_dom"/>
</dbReference>
<evidence type="ECO:0000313" key="14">
    <source>
        <dbReference type="Proteomes" id="UP000006701"/>
    </source>
</evidence>
<name>A1C6Q6_ASPCL</name>
<dbReference type="FunFam" id="1.20.272.10:FF:000005">
    <property type="entry name" value="Replication factor C subunit 1"/>
    <property type="match status" value="1"/>
</dbReference>
<dbReference type="GO" id="GO:1902983">
    <property type="term" value="P:DNA strand elongation involved in mitotic DNA replication"/>
    <property type="evidence" value="ECO:0007669"/>
    <property type="project" value="EnsemblFungi"/>
</dbReference>
<feature type="compositionally biased region" description="Acidic residues" evidence="11">
    <location>
        <begin position="997"/>
        <end position="1013"/>
    </location>
</feature>
<feature type="compositionally biased region" description="Pro residues" evidence="11">
    <location>
        <begin position="296"/>
        <end position="305"/>
    </location>
</feature>
<evidence type="ECO:0000256" key="1">
    <source>
        <dbReference type="ARBA" id="ARBA00004123"/>
    </source>
</evidence>
<feature type="compositionally biased region" description="Acidic residues" evidence="11">
    <location>
        <begin position="174"/>
        <end position="190"/>
    </location>
</feature>
<dbReference type="CDD" id="cd00009">
    <property type="entry name" value="AAA"/>
    <property type="match status" value="1"/>
</dbReference>
<evidence type="ECO:0000256" key="6">
    <source>
        <dbReference type="ARBA" id="ARBA00022741"/>
    </source>
</evidence>
<dbReference type="GO" id="GO:0005663">
    <property type="term" value="C:DNA replication factor C complex"/>
    <property type="evidence" value="ECO:0007669"/>
    <property type="project" value="EnsemblFungi"/>
</dbReference>
<dbReference type="Proteomes" id="UP000006701">
    <property type="component" value="Unassembled WGS sequence"/>
</dbReference>
<evidence type="ECO:0000256" key="8">
    <source>
        <dbReference type="ARBA" id="ARBA00023125"/>
    </source>
</evidence>
<dbReference type="RefSeq" id="XP_001275503.1">
    <property type="nucleotide sequence ID" value="XM_001275502.1"/>
</dbReference>
<evidence type="ECO:0000256" key="7">
    <source>
        <dbReference type="ARBA" id="ARBA00022840"/>
    </source>
</evidence>
<dbReference type="eggNOG" id="KOG1968">
    <property type="taxonomic scope" value="Eukaryota"/>
</dbReference>
<dbReference type="GO" id="GO:0006298">
    <property type="term" value="P:mismatch repair"/>
    <property type="evidence" value="ECO:0007669"/>
    <property type="project" value="EnsemblFungi"/>
</dbReference>
<feature type="region of interest" description="Disordered" evidence="11">
    <location>
        <begin position="444"/>
        <end position="479"/>
    </location>
</feature>
<feature type="domain" description="BRCT" evidence="12">
    <location>
        <begin position="333"/>
        <end position="412"/>
    </location>
</feature>
<feature type="compositionally biased region" description="Acidic residues" evidence="11">
    <location>
        <begin position="212"/>
        <end position="223"/>
    </location>
</feature>
<keyword evidence="14" id="KW-1185">Reference proteome</keyword>
<dbReference type="Gene3D" id="3.40.50.10190">
    <property type="entry name" value="BRCT domain"/>
    <property type="match status" value="1"/>
</dbReference>
<comment type="subcellular location">
    <subcellularLocation>
        <location evidence="1 10">Nucleus</location>
    </subcellularLocation>
</comment>
<dbReference type="InterPro" id="IPR013725">
    <property type="entry name" value="DNA_replication_fac_RFC1_C"/>
</dbReference>
<dbReference type="InterPro" id="IPR003959">
    <property type="entry name" value="ATPase_AAA_core"/>
</dbReference>
<evidence type="ECO:0000256" key="5">
    <source>
        <dbReference type="ARBA" id="ARBA00022705"/>
    </source>
</evidence>
<feature type="compositionally biased region" description="Basic and acidic residues" evidence="11">
    <location>
        <begin position="447"/>
        <end position="458"/>
    </location>
</feature>
<dbReference type="GO" id="GO:0070914">
    <property type="term" value="P:UV-damage excision repair"/>
    <property type="evidence" value="ECO:0007669"/>
    <property type="project" value="EnsemblFungi"/>
</dbReference>
<dbReference type="FunFam" id="3.40.50.10190:FF:000001">
    <property type="entry name" value="Replication factor C subunit 1"/>
    <property type="match status" value="1"/>
</dbReference>
<dbReference type="InterPro" id="IPR008921">
    <property type="entry name" value="DNA_pol3_clamp-load_cplx_C"/>
</dbReference>
<dbReference type="AlphaFoldDB" id="A1C6Q6"/>
<keyword evidence="8" id="KW-0238">DNA-binding</keyword>
<dbReference type="Pfam" id="PF00533">
    <property type="entry name" value="BRCT"/>
    <property type="match status" value="1"/>
</dbReference>
<dbReference type="InterPro" id="IPR003593">
    <property type="entry name" value="AAA+_ATPase"/>
</dbReference>
<dbReference type="InterPro" id="IPR012178">
    <property type="entry name" value="RFC1"/>
</dbReference>
<dbReference type="Pfam" id="PF25361">
    <property type="entry name" value="AAA_lid_RFC1"/>
    <property type="match status" value="1"/>
</dbReference>
<dbReference type="GO" id="GO:0003689">
    <property type="term" value="F:DNA clamp loader activity"/>
    <property type="evidence" value="ECO:0007669"/>
    <property type="project" value="UniProtKB-UniRule"/>
</dbReference>
<accession>A1C6Q6</accession>
<dbReference type="Pfam" id="PF00004">
    <property type="entry name" value="AAA"/>
    <property type="match status" value="1"/>
</dbReference>
<dbReference type="SUPFAM" id="SSF52113">
    <property type="entry name" value="BRCT domain"/>
    <property type="match status" value="1"/>
</dbReference>
<dbReference type="VEuPathDB" id="FungiDB:ACLA_071100"/>
<dbReference type="Gene3D" id="1.10.8.60">
    <property type="match status" value="1"/>
</dbReference>
<evidence type="ECO:0000256" key="11">
    <source>
        <dbReference type="SAM" id="MobiDB-lite"/>
    </source>
</evidence>
<dbReference type="HOGENOM" id="CLU_003574_1_1_1"/>
<dbReference type="GeneID" id="4708277"/>
<sequence>MPADIRSFFGGKSSQGSNASPAKPPAKKEDASAARKKRSRKIVDDSEDEEDVIPKPSAPKGKAPSKPKPVESKGEPTTTSDYFGSSKKRGRPTKSDVAIKVQEPEPSDQTPATSRRTEAPPETKDSKELEQPPKGRSRRAAKRSVVVLEDADEGLGDDDIHATEYRKPGKYDDDYVEEDDHNQGDSDFEEMAIKPASVAAGKPSRRKKDTTPESEDVAMEDAPIEPAKSSRTARKRKSEAVDRDEDYEVAKPIKGAAGRKTNASAPATKKARGSAAQKDQPESKEIQDIFDSIPTVKPPSPPPPTGEKAKFNFAATQRSRDPVGGGSTELPVGAENCLAGLSFVFTGVLDTLGRDEGQALVKKYGGKVTTAPSSKTSYVVLGSDAGPKKLKTIQDHKLKTINEEGLFELIRRLPANGGDSKAAEKHAAKKKVEEEKIKAMAAEIEEEEKRRQKAKEALASKAPVGSQPPSSSQAARTDDQLWTAKYAPTSINMICGNKTAVEKLQSWLHDWHKNAKVNFSRPGKDGSGIYRAVMIHGPPGIGKTTSAHLVAKIEGFDVVETNASDTRSKKLVESGLGDILDTTSLQGYFSSEGKKVDSAKKNLVLIMDEVDGMSAGDRGGVGALAAIAKKTHIPLILICNERRLPKMKPFDHVTYELPFRRPTAEQIRARLSTICFREGLKIPPPVLDGLIEGTNSDIRQVINMLSTVKLDQHNLDYDKGQQMSKAWEKHVILKPWDIVGKILNAQTFAPSSKTTLGDKIELYFNDHEFSYLMLQENYLRTRPTLANNYQGREQKLKLLELADNAASSISDGDLVDRMIHGTQQQWGLMPTHAVFSFVRPASFVYGNMMERPGFTSWLGQNSKQGKLWRYVKEIQGHMRLRASADRDEIRQQYIPSLWDNMVRRLMKEGKESVEDVIEFMDSYFLTREDWDALVELGLGPMDESNVKLETQTKATFTRLYNQRSHPLPFIKASSVAVPKKMPKEKPDIEDAIDESDEAEVLDDEVQDNDENEELDLKKDKYVRLPKKAAAKGAASKGKKGKKTKADDDFIDDDEKPKKGRGRKPKAKA</sequence>
<reference evidence="13 14" key="1">
    <citation type="journal article" date="2008" name="PLoS Genet.">
        <title>Genomic islands in the pathogenic filamentous fungus Aspergillus fumigatus.</title>
        <authorList>
            <person name="Fedorova N.D."/>
            <person name="Khaldi N."/>
            <person name="Joardar V.S."/>
            <person name="Maiti R."/>
            <person name="Amedeo P."/>
            <person name="Anderson M.J."/>
            <person name="Crabtree J."/>
            <person name="Silva J.C."/>
            <person name="Badger J.H."/>
            <person name="Albarraq A."/>
            <person name="Angiuoli S."/>
            <person name="Bussey H."/>
            <person name="Bowyer P."/>
            <person name="Cotty P.J."/>
            <person name="Dyer P.S."/>
            <person name="Egan A."/>
            <person name="Galens K."/>
            <person name="Fraser-Liggett C.M."/>
            <person name="Haas B.J."/>
            <person name="Inman J.M."/>
            <person name="Kent R."/>
            <person name="Lemieux S."/>
            <person name="Malavazi I."/>
            <person name="Orvis J."/>
            <person name="Roemer T."/>
            <person name="Ronning C.M."/>
            <person name="Sundaram J.P."/>
            <person name="Sutton G."/>
            <person name="Turner G."/>
            <person name="Venter J.C."/>
            <person name="White O.R."/>
            <person name="Whitty B.R."/>
            <person name="Youngman P."/>
            <person name="Wolfe K.H."/>
            <person name="Goldman G.H."/>
            <person name="Wortman J.R."/>
            <person name="Jiang B."/>
            <person name="Denning D.W."/>
            <person name="Nierman W.C."/>
        </authorList>
    </citation>
    <scope>NUCLEOTIDE SEQUENCE [LARGE SCALE GENOMIC DNA]</scope>
    <source>
        <strain evidence="14">ATCC 1007 / CBS 513.65 / DSM 816 / NCTC 3887 / NRRL 1</strain>
    </source>
</reference>
<dbReference type="SUPFAM" id="SSF48019">
    <property type="entry name" value="post-AAA+ oligomerization domain-like"/>
    <property type="match status" value="1"/>
</dbReference>
<dbReference type="GO" id="GO:0005524">
    <property type="term" value="F:ATP binding"/>
    <property type="evidence" value="ECO:0007669"/>
    <property type="project" value="UniProtKB-UniRule"/>
</dbReference>
<dbReference type="InterPro" id="IPR036420">
    <property type="entry name" value="BRCT_dom_sf"/>
</dbReference>
<keyword evidence="4" id="KW-0597">Phosphoprotein</keyword>
<feature type="region of interest" description="Disordered" evidence="11">
    <location>
        <begin position="1"/>
        <end position="309"/>
    </location>
</feature>
<evidence type="ECO:0000256" key="9">
    <source>
        <dbReference type="ARBA" id="ARBA00023242"/>
    </source>
</evidence>
<feature type="compositionally biased region" description="Low complexity" evidence="11">
    <location>
        <begin position="54"/>
        <end position="64"/>
    </location>
</feature>
<dbReference type="KEGG" id="act:ACLA_071100"/>
<dbReference type="InterPro" id="IPR027417">
    <property type="entry name" value="P-loop_NTPase"/>
</dbReference>
<evidence type="ECO:0000256" key="3">
    <source>
        <dbReference type="ARBA" id="ARBA00020401"/>
    </source>
</evidence>
<evidence type="ECO:0000256" key="10">
    <source>
        <dbReference type="PIRNR" id="PIRNR036578"/>
    </source>
</evidence>
<dbReference type="GO" id="GO:0006272">
    <property type="term" value="P:leading strand elongation"/>
    <property type="evidence" value="ECO:0007669"/>
    <property type="project" value="EnsemblFungi"/>
</dbReference>
<dbReference type="Gene3D" id="3.40.50.300">
    <property type="entry name" value="P-loop containing nucleotide triphosphate hydrolases"/>
    <property type="match status" value="1"/>
</dbReference>
<dbReference type="CDD" id="cd17752">
    <property type="entry name" value="BRCT_RFC1"/>
    <property type="match status" value="1"/>
</dbReference>
<dbReference type="SMART" id="SM00292">
    <property type="entry name" value="BRCT"/>
    <property type="match status" value="1"/>
</dbReference>
<dbReference type="PANTHER" id="PTHR23389">
    <property type="entry name" value="CHROMOSOME TRANSMISSION FIDELITY FACTOR 18"/>
    <property type="match status" value="1"/>
</dbReference>
<feature type="compositionally biased region" description="Basic and acidic residues" evidence="11">
    <location>
        <begin position="158"/>
        <end position="173"/>
    </location>
</feature>
<dbReference type="EMBL" id="DS027045">
    <property type="protein sequence ID" value="EAW14077.1"/>
    <property type="molecule type" value="Genomic_DNA"/>
</dbReference>
<feature type="region of interest" description="Disordered" evidence="11">
    <location>
        <begin position="997"/>
        <end position="1068"/>
    </location>
</feature>
<keyword evidence="5 10" id="KW-0235">DNA replication</keyword>
<dbReference type="PANTHER" id="PTHR23389:SF6">
    <property type="entry name" value="REPLICATION FACTOR C SUBUNIT 1"/>
    <property type="match status" value="1"/>
</dbReference>
<feature type="compositionally biased region" description="Basic and acidic residues" evidence="11">
    <location>
        <begin position="115"/>
        <end position="133"/>
    </location>
</feature>
<evidence type="ECO:0000256" key="2">
    <source>
        <dbReference type="ARBA" id="ARBA00006116"/>
    </source>
</evidence>
<organism evidence="13 14">
    <name type="scientific">Aspergillus clavatus (strain ATCC 1007 / CBS 513.65 / DSM 816 / NCTC 3887 / NRRL 1 / QM 1276 / 107)</name>
    <dbReference type="NCBI Taxonomy" id="344612"/>
    <lineage>
        <taxon>Eukaryota</taxon>
        <taxon>Fungi</taxon>
        <taxon>Dikarya</taxon>
        <taxon>Ascomycota</taxon>
        <taxon>Pezizomycotina</taxon>
        <taxon>Eurotiomycetes</taxon>
        <taxon>Eurotiomycetidae</taxon>
        <taxon>Eurotiales</taxon>
        <taxon>Aspergillaceae</taxon>
        <taxon>Aspergillus</taxon>
        <taxon>Aspergillus subgen. Fumigati</taxon>
    </lineage>
</organism>
<evidence type="ECO:0000313" key="13">
    <source>
        <dbReference type="EMBL" id="EAW14077.1"/>
    </source>
</evidence>
<dbReference type="Gene3D" id="1.20.272.10">
    <property type="match status" value="1"/>
</dbReference>
<protein>
    <recommendedName>
        <fullName evidence="3 10">Replication factor C subunit 1</fullName>
    </recommendedName>
</protein>
<dbReference type="STRING" id="344612.A1C6Q6"/>
<dbReference type="FunFam" id="1.10.8.60:FF:000021">
    <property type="entry name" value="Replication factor C subunit 1"/>
    <property type="match status" value="1"/>
</dbReference>
<proteinExistence type="inferred from homology"/>
<gene>
    <name evidence="13" type="ORF">ACLA_071100</name>
</gene>
<dbReference type="OMA" id="LICNERN"/>
<dbReference type="SMART" id="SM00382">
    <property type="entry name" value="AAA"/>
    <property type="match status" value="1"/>
</dbReference>
<dbReference type="GO" id="GO:0003682">
    <property type="term" value="F:chromatin binding"/>
    <property type="evidence" value="ECO:0007669"/>
    <property type="project" value="EnsemblFungi"/>
</dbReference>
<keyword evidence="7 10" id="KW-0067">ATP-binding</keyword>
<evidence type="ECO:0000259" key="12">
    <source>
        <dbReference type="PROSITE" id="PS50172"/>
    </source>
</evidence>
<dbReference type="InterPro" id="IPR047854">
    <property type="entry name" value="RFC_lid"/>
</dbReference>